<evidence type="ECO:0000313" key="1">
    <source>
        <dbReference type="EMBL" id="RVE74312.1"/>
    </source>
</evidence>
<dbReference type="EMBL" id="CM012439">
    <property type="protein sequence ID" value="RVE74312.1"/>
    <property type="molecule type" value="Genomic_DNA"/>
</dbReference>
<name>A0A3S2UMN3_ORYJA</name>
<gene>
    <name evidence="1" type="ORF">OJAV_G00020910</name>
</gene>
<dbReference type="Proteomes" id="UP000283210">
    <property type="component" value="Chromosome 3"/>
</dbReference>
<keyword evidence="2" id="KW-1185">Reference proteome</keyword>
<sequence length="179" mass="19047">MNKLMFGFPCSCGVSSLPSGVVFLVKGGSGDAAQRLPPASPSRSHPLFFKPVVSAACNIYADLRDLFIFFRECPRLRKPSKAMKSCLWKTGGGGQEETRGAEITDTMNVVGMETVGGGVTRVGVVETIAGSSTGKTETEVGGMEVSTTRVTTSISRGSIMIATDFCFCRLQVMTVFVQQ</sequence>
<reference evidence="1 2" key="1">
    <citation type="submission" date="2018-11" db="EMBL/GenBank/DDBJ databases">
        <authorList>
            <person name="Lopez-Roques C."/>
            <person name="Donnadieu C."/>
            <person name="Bouchez O."/>
            <person name="Klopp C."/>
            <person name="Cabau C."/>
            <person name="Zahm M."/>
        </authorList>
    </citation>
    <scope>NUCLEOTIDE SEQUENCE [LARGE SCALE GENOMIC DNA]</scope>
    <source>
        <strain evidence="1">RS831</strain>
        <tissue evidence="1">Whole body</tissue>
    </source>
</reference>
<evidence type="ECO:0000313" key="2">
    <source>
        <dbReference type="Proteomes" id="UP000283210"/>
    </source>
</evidence>
<dbReference type="AlphaFoldDB" id="A0A3S2UMN3"/>
<organism evidence="1 2">
    <name type="scientific">Oryzias javanicus</name>
    <name type="common">Javanese ricefish</name>
    <name type="synonym">Aplocheilus javanicus</name>
    <dbReference type="NCBI Taxonomy" id="123683"/>
    <lineage>
        <taxon>Eukaryota</taxon>
        <taxon>Metazoa</taxon>
        <taxon>Chordata</taxon>
        <taxon>Craniata</taxon>
        <taxon>Vertebrata</taxon>
        <taxon>Euteleostomi</taxon>
        <taxon>Actinopterygii</taxon>
        <taxon>Neopterygii</taxon>
        <taxon>Teleostei</taxon>
        <taxon>Neoteleostei</taxon>
        <taxon>Acanthomorphata</taxon>
        <taxon>Ovalentaria</taxon>
        <taxon>Atherinomorphae</taxon>
        <taxon>Beloniformes</taxon>
        <taxon>Adrianichthyidae</taxon>
        <taxon>Oryziinae</taxon>
        <taxon>Oryzias</taxon>
    </lineage>
</organism>
<reference evidence="1 2" key="2">
    <citation type="submission" date="2019-01" db="EMBL/GenBank/DDBJ databases">
        <title>A chromosome length genome reference of the Java medaka (oryzias javanicus).</title>
        <authorList>
            <person name="Herpin A."/>
            <person name="Takehana Y."/>
            <person name="Naruse K."/>
            <person name="Ansai S."/>
            <person name="Kawaguchi M."/>
        </authorList>
    </citation>
    <scope>NUCLEOTIDE SEQUENCE [LARGE SCALE GENOMIC DNA]</scope>
    <source>
        <strain evidence="1">RS831</strain>
        <tissue evidence="1">Whole body</tissue>
    </source>
</reference>
<protein>
    <submittedName>
        <fullName evidence="1">Uncharacterized protein</fullName>
    </submittedName>
</protein>
<accession>A0A3S2UMN3</accession>
<proteinExistence type="predicted"/>